<organism evidence="1 2">
    <name type="scientific">Bacillus cereus (strain ATCC 10987 / NRS 248)</name>
    <dbReference type="NCBI Taxonomy" id="222523"/>
    <lineage>
        <taxon>Bacteria</taxon>
        <taxon>Bacillati</taxon>
        <taxon>Bacillota</taxon>
        <taxon>Bacilli</taxon>
        <taxon>Bacillales</taxon>
        <taxon>Bacillaceae</taxon>
        <taxon>Bacillus</taxon>
        <taxon>Bacillus cereus group</taxon>
    </lineage>
</organism>
<sequence length="96" mass="10985">MICNSLYGSELEIMFYSYFANQPSMRPAYGTSITFSGAQSTVQAVQQALQMQQQMQMQQQGIQPYYSSMEYFYPVHQITPYGSSFLTIPYGTVFNL</sequence>
<dbReference type="InterPro" id="IPR025039">
    <property type="entry name" value="DUF3947"/>
</dbReference>
<dbReference type="HOGENOM" id="CLU_185826_0_0_9"/>
<proteinExistence type="predicted"/>
<dbReference type="Proteomes" id="UP000002527">
    <property type="component" value="Chromosome"/>
</dbReference>
<dbReference type="KEGG" id="bca:BCE_2354"/>
<dbReference type="Pfam" id="PF13135">
    <property type="entry name" value="DUF3947"/>
    <property type="match status" value="1"/>
</dbReference>
<reference evidence="1 2" key="1">
    <citation type="journal article" date="2004" name="Nucleic Acids Res.">
        <title>The genome sequence of Bacillus cereus ATCC 10987 reveals metabolic adaptations and a large plasmid related to Bacillus anthracis pXO1.</title>
        <authorList>
            <person name="Rasko D.A."/>
            <person name="Ravel J."/>
            <person name="Okstad O.A."/>
            <person name="Helgason E."/>
            <person name="Cer R.Z."/>
            <person name="Jiang L."/>
            <person name="Shores K.A."/>
            <person name="Fouts D.E."/>
            <person name="Tourasse N.J."/>
            <person name="Angiuoli S.V."/>
            <person name="Kolonay J."/>
            <person name="Nelson W.C."/>
            <person name="Kolsto A.-B."/>
            <person name="Fraser C.M."/>
            <person name="Read T.D."/>
        </authorList>
    </citation>
    <scope>NUCLEOTIDE SEQUENCE [LARGE SCALE GENOMIC DNA]</scope>
    <source>
        <strain evidence="2">ATCC 10987 / NRS 248</strain>
    </source>
</reference>
<dbReference type="EMBL" id="AE017194">
    <property type="protein sequence ID" value="AAS41272.1"/>
    <property type="molecule type" value="Genomic_DNA"/>
</dbReference>
<evidence type="ECO:0000313" key="1">
    <source>
        <dbReference type="EMBL" id="AAS41272.1"/>
    </source>
</evidence>
<dbReference type="AlphaFoldDB" id="Q738P0"/>
<gene>
    <name evidence="1" type="ordered locus">BCE_2354</name>
</gene>
<accession>Q738P0</accession>
<evidence type="ECO:0000313" key="2">
    <source>
        <dbReference type="Proteomes" id="UP000002527"/>
    </source>
</evidence>
<name>Q738P0_BACC1</name>
<protein>
    <submittedName>
        <fullName evidence="1">Uncharacterized protein</fullName>
    </submittedName>
</protein>